<proteinExistence type="predicted"/>
<dbReference type="GO" id="GO:0046677">
    <property type="term" value="P:response to antibiotic"/>
    <property type="evidence" value="ECO:0007669"/>
    <property type="project" value="UniProtKB-KW"/>
</dbReference>
<comment type="caution">
    <text evidence="7">The sequence shown here is derived from an EMBL/GenBank/DDBJ whole genome shotgun (WGS) entry which is preliminary data.</text>
</comment>
<protein>
    <recommendedName>
        <fullName evidence="6">ABC transporter domain-containing protein</fullName>
    </recommendedName>
</protein>
<dbReference type="PANTHER" id="PTHR42711:SF17">
    <property type="entry name" value="ABC TRANSPORTER ATP-BINDING PROTEIN"/>
    <property type="match status" value="1"/>
</dbReference>
<dbReference type="EMBL" id="MQVR01000011">
    <property type="protein sequence ID" value="OKL54621.1"/>
    <property type="molecule type" value="Genomic_DNA"/>
</dbReference>
<evidence type="ECO:0000313" key="7">
    <source>
        <dbReference type="EMBL" id="OKL54621.1"/>
    </source>
</evidence>
<name>A0A1Q5Q4B2_9ACTO</name>
<keyword evidence="3" id="KW-0547">Nucleotide-binding</keyword>
<dbReference type="AlphaFoldDB" id="A0A1Q5Q4B2"/>
<dbReference type="CDD" id="cd03230">
    <property type="entry name" value="ABC_DR_subfamily_A"/>
    <property type="match status" value="1"/>
</dbReference>
<dbReference type="GO" id="GO:0016887">
    <property type="term" value="F:ATP hydrolysis activity"/>
    <property type="evidence" value="ECO:0007669"/>
    <property type="project" value="InterPro"/>
</dbReference>
<evidence type="ECO:0000256" key="5">
    <source>
        <dbReference type="ARBA" id="ARBA00023251"/>
    </source>
</evidence>
<dbReference type="RefSeq" id="WP_073715948.1">
    <property type="nucleotide sequence ID" value="NZ_MQVR01000011.1"/>
</dbReference>
<dbReference type="PROSITE" id="PS50893">
    <property type="entry name" value="ABC_TRANSPORTER_2"/>
    <property type="match status" value="1"/>
</dbReference>
<reference evidence="8" key="1">
    <citation type="submission" date="2016-12" db="EMBL/GenBank/DDBJ databases">
        <authorList>
            <person name="Meng X."/>
        </authorList>
    </citation>
    <scope>NUCLEOTIDE SEQUENCE [LARGE SCALE GENOMIC DNA]</scope>
    <source>
        <strain evidence="8">DSM 19116</strain>
    </source>
</reference>
<dbReference type="InterPro" id="IPR027417">
    <property type="entry name" value="P-loop_NTPase"/>
</dbReference>
<evidence type="ECO:0000256" key="4">
    <source>
        <dbReference type="ARBA" id="ARBA00022840"/>
    </source>
</evidence>
<dbReference type="GO" id="GO:0005886">
    <property type="term" value="C:plasma membrane"/>
    <property type="evidence" value="ECO:0007669"/>
    <property type="project" value="UniProtKB-SubCell"/>
</dbReference>
<comment type="subcellular location">
    <subcellularLocation>
        <location evidence="1">Cell membrane</location>
        <topology evidence="1">Peripheral membrane protein</topology>
    </subcellularLocation>
</comment>
<evidence type="ECO:0000256" key="3">
    <source>
        <dbReference type="ARBA" id="ARBA00022741"/>
    </source>
</evidence>
<dbReference type="InterPro" id="IPR003439">
    <property type="entry name" value="ABC_transporter-like_ATP-bd"/>
</dbReference>
<dbReference type="Pfam" id="PF00005">
    <property type="entry name" value="ABC_tran"/>
    <property type="match status" value="1"/>
</dbReference>
<dbReference type="PROSITE" id="PS00211">
    <property type="entry name" value="ABC_TRANSPORTER_1"/>
    <property type="match status" value="1"/>
</dbReference>
<dbReference type="InterPro" id="IPR003593">
    <property type="entry name" value="AAA+_ATPase"/>
</dbReference>
<dbReference type="InterPro" id="IPR017871">
    <property type="entry name" value="ABC_transporter-like_CS"/>
</dbReference>
<sequence length="306" mass="32286">MDTTALALSGVTKSFGDTKAVAGIDIAIKRGEIVALLGPNGSGKTTSLDIALGLTSPDSGSAKLFGADPIAAINRNLVGVMLQANSLPTDDRVGRIITLLARIAGASGTVDSLVKRTEIDGLLTRHVAQLSGGELQRVRLAIALIGDPELLILDEPTAGMDPNARRNFWRLMRREADAGRTIIFATHQLNEAEMFAPRTIVLSHGSVVADGPTAEVRGLTASQHLTALIDEENWPTLHDQLADALAEDDSVDFARGQLAITGADLKDVAIAVLSSPDTHAVELRNSTLDDSFEMLTTTPDAERVTA</sequence>
<dbReference type="InterPro" id="IPR050763">
    <property type="entry name" value="ABC_transporter_ATP-binding"/>
</dbReference>
<keyword evidence="2" id="KW-0813">Transport</keyword>
<dbReference type="GO" id="GO:0005524">
    <property type="term" value="F:ATP binding"/>
    <property type="evidence" value="ECO:0007669"/>
    <property type="project" value="UniProtKB-KW"/>
</dbReference>
<dbReference type="PANTHER" id="PTHR42711">
    <property type="entry name" value="ABC TRANSPORTER ATP-BINDING PROTEIN"/>
    <property type="match status" value="1"/>
</dbReference>
<evidence type="ECO:0000256" key="1">
    <source>
        <dbReference type="ARBA" id="ARBA00004202"/>
    </source>
</evidence>
<dbReference type="SMART" id="SM00382">
    <property type="entry name" value="AAA"/>
    <property type="match status" value="1"/>
</dbReference>
<dbReference type="SUPFAM" id="SSF52540">
    <property type="entry name" value="P-loop containing nucleoside triphosphate hydrolases"/>
    <property type="match status" value="1"/>
</dbReference>
<feature type="domain" description="ABC transporter" evidence="6">
    <location>
        <begin position="6"/>
        <end position="229"/>
    </location>
</feature>
<gene>
    <name evidence="7" type="ORF">BSZ39_03210</name>
</gene>
<dbReference type="Gene3D" id="3.40.50.300">
    <property type="entry name" value="P-loop containing nucleotide triphosphate hydrolases"/>
    <property type="match status" value="1"/>
</dbReference>
<accession>A0A1Q5Q4B2</accession>
<evidence type="ECO:0000259" key="6">
    <source>
        <dbReference type="PROSITE" id="PS50893"/>
    </source>
</evidence>
<dbReference type="Proteomes" id="UP000185628">
    <property type="component" value="Unassembled WGS sequence"/>
</dbReference>
<evidence type="ECO:0000256" key="2">
    <source>
        <dbReference type="ARBA" id="ARBA00022448"/>
    </source>
</evidence>
<evidence type="ECO:0000313" key="8">
    <source>
        <dbReference type="Proteomes" id="UP000185628"/>
    </source>
</evidence>
<organism evidence="7 8">
    <name type="scientific">Bowdeniella nasicola</name>
    <dbReference type="NCBI Taxonomy" id="208480"/>
    <lineage>
        <taxon>Bacteria</taxon>
        <taxon>Bacillati</taxon>
        <taxon>Actinomycetota</taxon>
        <taxon>Actinomycetes</taxon>
        <taxon>Actinomycetales</taxon>
        <taxon>Actinomycetaceae</taxon>
        <taxon>Bowdeniella</taxon>
    </lineage>
</organism>
<dbReference type="OrthoDB" id="9804819at2"/>
<keyword evidence="4" id="KW-0067">ATP-binding</keyword>
<keyword evidence="5" id="KW-0046">Antibiotic resistance</keyword>
<keyword evidence="8" id="KW-1185">Reference proteome</keyword>